<feature type="compositionally biased region" description="Low complexity" evidence="1">
    <location>
        <begin position="451"/>
        <end position="465"/>
    </location>
</feature>
<dbReference type="InterPro" id="IPR052072">
    <property type="entry name" value="Vascular_dev_regulator"/>
</dbReference>
<dbReference type="InterPro" id="IPR037986">
    <property type="entry name" value="Myo5p-like_CBD_DIL"/>
</dbReference>
<dbReference type="AlphaFoldDB" id="A0AAD7AG68"/>
<evidence type="ECO:0000256" key="1">
    <source>
        <dbReference type="SAM" id="MobiDB-lite"/>
    </source>
</evidence>
<feature type="region of interest" description="Disordered" evidence="1">
    <location>
        <begin position="433"/>
        <end position="465"/>
    </location>
</feature>
<dbReference type="PROSITE" id="PS51126">
    <property type="entry name" value="DILUTE"/>
    <property type="match status" value="1"/>
</dbReference>
<dbReference type="Gene3D" id="1.25.40.20">
    <property type="entry name" value="Ankyrin repeat-containing domain"/>
    <property type="match status" value="2"/>
</dbReference>
<feature type="domain" description="Dilute" evidence="2">
    <location>
        <begin position="321"/>
        <end position="648"/>
    </location>
</feature>
<gene>
    <name evidence="3" type="ORF">DFH08DRAFT_851537</name>
</gene>
<evidence type="ECO:0000259" key="2">
    <source>
        <dbReference type="PROSITE" id="PS51126"/>
    </source>
</evidence>
<feature type="region of interest" description="Disordered" evidence="1">
    <location>
        <begin position="235"/>
        <end position="259"/>
    </location>
</feature>
<dbReference type="EMBL" id="JARIHO010000008">
    <property type="protein sequence ID" value="KAJ7357282.1"/>
    <property type="molecule type" value="Genomic_DNA"/>
</dbReference>
<sequence>MASSSIQGGPMSPLDLSPEPDLHPLYPTILYIAELLSSNSGLTPDQRAKLVTHSMARACVFGDITVLQFLLADQQAQAFVDLGVRDEDGLGLVSLTIHGFGAESDRDVEREECVRLLIAQGADLTADKAGWTPLHHAALLSPPTLISHLMTHGCSPFAVTRRNLTPLDIVTAHSVLPGREDVALLLEEAMRGEGWTGGKMEERRRLLEQRRRRHEKQRAVRDTVAQTLGVNSRWWGDQSDDLSESDDESGDEEVDEDLYTPPPDYSSMLVFSPPSLPQIFESLITNFQPSFRDSQPANTLYMLARFACLTCDHNWLEDLIIGATDAIEETFFERADDITCLVFWLRNTTIWLHLLRCDNSINEACEMLGSFELIEEVINSVFVFIIRFAERRVDQLLDAALLEYSPLASEFDSIKFESEWSFLRSFQGKKKATPSAPLRVPLTPTSPNTHRPASPSGSISTSTSRGFSSLKQTFSRARAGSAATPIQSIFSDGPPPTSPEDITSFLTALHTMFTLSDVNPALTTQLWSQVMYWTSCEMFNRILTRKKFLCRSRAIQIGMNLGALEEWVGQMGLPHGVQSHFNPVRDLLNWLHCLSSITDFANLVATIQTLPHMNPLQMRRAVREYKYEVNEGRMTEECVQYLTQLQKDWERHRVKLGVEALRKEIGQRDTDHDSVSSFQTDSQSISGAVSSATPSIASSEVSAGQHSIDMLFEKTQEKSAWEPVKPPQVLGELLDSRHMLPLAFPSDPRMLSALPGKLIFPDDKPPRTPLPTSDSRSSSRASEGNRGAMPWRSRDRTLRQVGVGALQWVDGIRSAARWGRPIVNPDTDADDDEMENSATLPQEEELTVNTHITPFTRVRKQSGRSRGRPSQGGEAEEITPVDEHHS</sequence>
<protein>
    <submittedName>
        <fullName evidence="3">DIL domain-containing protein</fullName>
    </submittedName>
</protein>
<feature type="compositionally biased region" description="Acidic residues" evidence="1">
    <location>
        <begin position="238"/>
        <end position="258"/>
    </location>
</feature>
<keyword evidence="4" id="KW-1185">Reference proteome</keyword>
<proteinExistence type="predicted"/>
<comment type="caution">
    <text evidence="3">The sequence shown here is derived from an EMBL/GenBank/DDBJ whole genome shotgun (WGS) entry which is preliminary data.</text>
</comment>
<organism evidence="3 4">
    <name type="scientific">Mycena albidolilacea</name>
    <dbReference type="NCBI Taxonomy" id="1033008"/>
    <lineage>
        <taxon>Eukaryota</taxon>
        <taxon>Fungi</taxon>
        <taxon>Dikarya</taxon>
        <taxon>Basidiomycota</taxon>
        <taxon>Agaricomycotina</taxon>
        <taxon>Agaricomycetes</taxon>
        <taxon>Agaricomycetidae</taxon>
        <taxon>Agaricales</taxon>
        <taxon>Marasmiineae</taxon>
        <taxon>Mycenaceae</taxon>
        <taxon>Mycena</taxon>
    </lineage>
</organism>
<dbReference type="GO" id="GO:0051020">
    <property type="term" value="F:GTPase binding"/>
    <property type="evidence" value="ECO:0007669"/>
    <property type="project" value="TreeGrafter"/>
</dbReference>
<feature type="compositionally biased region" description="Polar residues" evidence="1">
    <location>
        <begin position="675"/>
        <end position="700"/>
    </location>
</feature>
<dbReference type="PANTHER" id="PTHR16027">
    <property type="entry name" value="DILUTE DOMAIN-CONTAINING PROTEIN YPR089W"/>
    <property type="match status" value="1"/>
</dbReference>
<name>A0AAD7AG68_9AGAR</name>
<dbReference type="Pfam" id="PF01843">
    <property type="entry name" value="DIL"/>
    <property type="match status" value="1"/>
</dbReference>
<evidence type="ECO:0000313" key="4">
    <source>
        <dbReference type="Proteomes" id="UP001218218"/>
    </source>
</evidence>
<feature type="region of interest" description="Disordered" evidence="1">
    <location>
        <begin position="667"/>
        <end position="700"/>
    </location>
</feature>
<feature type="region of interest" description="Disordered" evidence="1">
    <location>
        <begin position="820"/>
        <end position="886"/>
    </location>
</feature>
<dbReference type="Proteomes" id="UP001218218">
    <property type="component" value="Unassembled WGS sequence"/>
</dbReference>
<reference evidence="3" key="1">
    <citation type="submission" date="2023-03" db="EMBL/GenBank/DDBJ databases">
        <title>Massive genome expansion in bonnet fungi (Mycena s.s.) driven by repeated elements and novel gene families across ecological guilds.</title>
        <authorList>
            <consortium name="Lawrence Berkeley National Laboratory"/>
            <person name="Harder C.B."/>
            <person name="Miyauchi S."/>
            <person name="Viragh M."/>
            <person name="Kuo A."/>
            <person name="Thoen E."/>
            <person name="Andreopoulos B."/>
            <person name="Lu D."/>
            <person name="Skrede I."/>
            <person name="Drula E."/>
            <person name="Henrissat B."/>
            <person name="Morin E."/>
            <person name="Kohler A."/>
            <person name="Barry K."/>
            <person name="LaButti K."/>
            <person name="Morin E."/>
            <person name="Salamov A."/>
            <person name="Lipzen A."/>
            <person name="Mereny Z."/>
            <person name="Hegedus B."/>
            <person name="Baldrian P."/>
            <person name="Stursova M."/>
            <person name="Weitz H."/>
            <person name="Taylor A."/>
            <person name="Grigoriev I.V."/>
            <person name="Nagy L.G."/>
            <person name="Martin F."/>
            <person name="Kauserud H."/>
        </authorList>
    </citation>
    <scope>NUCLEOTIDE SEQUENCE</scope>
    <source>
        <strain evidence="3">CBHHK002</strain>
    </source>
</reference>
<feature type="region of interest" description="Disordered" evidence="1">
    <location>
        <begin position="755"/>
        <end position="795"/>
    </location>
</feature>
<feature type="compositionally biased region" description="Basic residues" evidence="1">
    <location>
        <begin position="857"/>
        <end position="867"/>
    </location>
</feature>
<dbReference type="InterPro" id="IPR002710">
    <property type="entry name" value="Dilute_dom"/>
</dbReference>
<dbReference type="CDD" id="cd15473">
    <property type="entry name" value="Myo5p-like_CBD_DIL_ANK"/>
    <property type="match status" value="1"/>
</dbReference>
<dbReference type="SMART" id="SM01132">
    <property type="entry name" value="DIL"/>
    <property type="match status" value="1"/>
</dbReference>
<accession>A0AAD7AG68</accession>
<dbReference type="SUPFAM" id="SSF48403">
    <property type="entry name" value="Ankyrin repeat"/>
    <property type="match status" value="1"/>
</dbReference>
<evidence type="ECO:0000313" key="3">
    <source>
        <dbReference type="EMBL" id="KAJ7357282.1"/>
    </source>
</evidence>
<feature type="compositionally biased region" description="Low complexity" evidence="1">
    <location>
        <begin position="770"/>
        <end position="782"/>
    </location>
</feature>
<dbReference type="InterPro" id="IPR036770">
    <property type="entry name" value="Ankyrin_rpt-contain_sf"/>
</dbReference>
<dbReference type="PANTHER" id="PTHR16027:SF6">
    <property type="entry name" value="DILUTE DOMAIN-CONTAINING PROTEIN"/>
    <property type="match status" value="1"/>
</dbReference>